<evidence type="ECO:0000313" key="1">
    <source>
        <dbReference type="EMBL" id="MCE0482280.1"/>
    </source>
</evidence>
<organism evidence="1 2">
    <name type="scientific">Datura stramonium</name>
    <name type="common">Jimsonweed</name>
    <name type="synonym">Common thornapple</name>
    <dbReference type="NCBI Taxonomy" id="4076"/>
    <lineage>
        <taxon>Eukaryota</taxon>
        <taxon>Viridiplantae</taxon>
        <taxon>Streptophyta</taxon>
        <taxon>Embryophyta</taxon>
        <taxon>Tracheophyta</taxon>
        <taxon>Spermatophyta</taxon>
        <taxon>Magnoliopsida</taxon>
        <taxon>eudicotyledons</taxon>
        <taxon>Gunneridae</taxon>
        <taxon>Pentapetalae</taxon>
        <taxon>asterids</taxon>
        <taxon>lamiids</taxon>
        <taxon>Solanales</taxon>
        <taxon>Solanaceae</taxon>
        <taxon>Solanoideae</taxon>
        <taxon>Datureae</taxon>
        <taxon>Datura</taxon>
    </lineage>
</organism>
<accession>A0ABS8VPL6</accession>
<name>A0ABS8VPL6_DATST</name>
<reference evidence="1 2" key="1">
    <citation type="journal article" date="2021" name="BMC Genomics">
        <title>Datura genome reveals duplications of psychoactive alkaloid biosynthetic genes and high mutation rate following tissue culture.</title>
        <authorList>
            <person name="Rajewski A."/>
            <person name="Carter-House D."/>
            <person name="Stajich J."/>
            <person name="Litt A."/>
        </authorList>
    </citation>
    <scope>NUCLEOTIDE SEQUENCE [LARGE SCALE GENOMIC DNA]</scope>
    <source>
        <strain evidence="1">AR-01</strain>
    </source>
</reference>
<proteinExistence type="predicted"/>
<dbReference type="EMBL" id="JACEIK010005839">
    <property type="protein sequence ID" value="MCE0482280.1"/>
    <property type="molecule type" value="Genomic_DNA"/>
</dbReference>
<dbReference type="Proteomes" id="UP000823775">
    <property type="component" value="Unassembled WGS sequence"/>
</dbReference>
<evidence type="ECO:0000313" key="2">
    <source>
        <dbReference type="Proteomes" id="UP000823775"/>
    </source>
</evidence>
<gene>
    <name evidence="1" type="ORF">HAX54_040901</name>
</gene>
<sequence length="69" mass="8156">MKRFDWYDVHFRRMEEVNYSLLDFSLSGSKRLSVIKRHVKSLEFQKSNYLIQELVLGKAAADFRAGNTD</sequence>
<protein>
    <submittedName>
        <fullName evidence="1">Uncharacterized protein</fullName>
    </submittedName>
</protein>
<comment type="caution">
    <text evidence="1">The sequence shown here is derived from an EMBL/GenBank/DDBJ whole genome shotgun (WGS) entry which is preliminary data.</text>
</comment>
<keyword evidence="2" id="KW-1185">Reference proteome</keyword>